<organism evidence="3 4">
    <name type="scientific">Streptococcus sinensis</name>
    <dbReference type="NCBI Taxonomy" id="176090"/>
    <lineage>
        <taxon>Bacteria</taxon>
        <taxon>Bacillati</taxon>
        <taxon>Bacillota</taxon>
        <taxon>Bacilli</taxon>
        <taxon>Lactobacillales</taxon>
        <taxon>Streptococcaceae</taxon>
        <taxon>Streptococcus</taxon>
    </lineage>
</organism>
<feature type="domain" description="Competence protein CoiA-like N-terminal" evidence="2">
    <location>
        <begin position="52"/>
        <end position="84"/>
    </location>
</feature>
<dbReference type="STRING" id="176090.SSIN_0102"/>
<evidence type="ECO:0000313" key="4">
    <source>
        <dbReference type="Proteomes" id="UP000030019"/>
    </source>
</evidence>
<dbReference type="InterPro" id="IPR057253">
    <property type="entry name" value="CoiA-like_N"/>
</dbReference>
<evidence type="ECO:0000313" key="3">
    <source>
        <dbReference type="EMBL" id="KGM38159.1"/>
    </source>
</evidence>
<dbReference type="Proteomes" id="UP000030019">
    <property type="component" value="Unassembled WGS sequence"/>
</dbReference>
<dbReference type="eggNOG" id="COG4469">
    <property type="taxonomic scope" value="Bacteria"/>
</dbReference>
<sequence>MPHFTSSHFGFLITNKDIKDIVLKGKMLMLLAKNEEGILLNAMENQPSLGDQLFCPACSGEVRFKNGRVMRPHFAHISLENCSSYAENESAEHLNLKAGLYSWGKQSQEVQVEAFLPEIRQIADLLIDDRIALEIQCSPLSQERLEERTLSYRQHDYPVLWLLGKKLWLRQSLTKLQKDFLYFSQHMGFHLWELDEKKQELRLKYLIHEDLHGRAQYKVKSFPFGQDCLLSVLRRPFQKQGLESYLAKQDPEICRYVRQQLYYQQPRWMKLQAQLYQKGDNLLTKSAEDFYPQVRPVQASSFCQITRDLTPYYQHFNRYYQAENNKQLQIIYPPVFYARRRADS</sequence>
<dbReference type="Pfam" id="PF06054">
    <property type="entry name" value="CoiA_nuc"/>
    <property type="match status" value="1"/>
</dbReference>
<dbReference type="PATRIC" id="fig|176090.4.peg.102"/>
<proteinExistence type="predicted"/>
<dbReference type="InterPro" id="IPR010330">
    <property type="entry name" value="CoiA_nuc"/>
</dbReference>
<evidence type="ECO:0000259" key="1">
    <source>
        <dbReference type="Pfam" id="PF06054"/>
    </source>
</evidence>
<comment type="caution">
    <text evidence="3">The sequence shown here is derived from an EMBL/GenBank/DDBJ whole genome shotgun (WGS) entry which is preliminary data.</text>
</comment>
<dbReference type="PIRSF" id="PIRSF007487">
    <property type="entry name" value="Competence-induced_CoiA_bac"/>
    <property type="match status" value="1"/>
</dbReference>
<dbReference type="InterPro" id="IPR021176">
    <property type="entry name" value="Competence-induced_CoiA"/>
</dbReference>
<reference evidence="3 4" key="1">
    <citation type="submission" date="2014-06" db="EMBL/GenBank/DDBJ databases">
        <authorList>
            <person name="Teng J.L."/>
            <person name="Huang Y."/>
            <person name="Tse H."/>
            <person name="Lau S.K."/>
            <person name="Woo P.C."/>
        </authorList>
    </citation>
    <scope>NUCLEOTIDE SEQUENCE [LARGE SCALE GENOMIC DNA]</scope>
    <source>
        <strain evidence="3 4">HKU4</strain>
    </source>
</reference>
<feature type="domain" description="Competence protein CoiA nuclease-like" evidence="1">
    <location>
        <begin position="89"/>
        <end position="204"/>
    </location>
</feature>
<evidence type="ECO:0000259" key="2">
    <source>
        <dbReference type="Pfam" id="PF25164"/>
    </source>
</evidence>
<keyword evidence="4" id="KW-1185">Reference proteome</keyword>
<dbReference type="Pfam" id="PF25164">
    <property type="entry name" value="CoiA_N"/>
    <property type="match status" value="1"/>
</dbReference>
<dbReference type="EMBL" id="JPEN01000012">
    <property type="protein sequence ID" value="KGM38159.1"/>
    <property type="molecule type" value="Genomic_DNA"/>
</dbReference>
<dbReference type="AlphaFoldDB" id="A0A0A0DJ33"/>
<gene>
    <name evidence="3" type="ORF">SSIN_0102</name>
</gene>
<name>A0A0A0DJ33_9STRE</name>
<protein>
    <submittedName>
        <fullName evidence="3">Competence protein CoiA</fullName>
    </submittedName>
</protein>
<accession>A0A0A0DJ33</accession>